<organism evidence="1">
    <name type="scientific">Siphoviridae sp. ctu1h4</name>
    <dbReference type="NCBI Taxonomy" id="2826499"/>
    <lineage>
        <taxon>Viruses</taxon>
        <taxon>Duplodnaviria</taxon>
        <taxon>Heunggongvirae</taxon>
        <taxon>Uroviricota</taxon>
        <taxon>Caudoviricetes</taxon>
    </lineage>
</organism>
<protein>
    <submittedName>
        <fullName evidence="1">Uncharacterized protein</fullName>
    </submittedName>
</protein>
<sequence length="132" mass="14093">MTAVAFATLDDLHDRLTPEDLRVVDAAPARAQVLLEDASDLIRHRCAGWEGAPESVRVAVVCRVVARALRQRPAGVAGDASQVTQTTGPFTMSTSWSTPSGDMFLTRQDRDDINGATASFFGVADTLFGGRS</sequence>
<proteinExistence type="predicted"/>
<evidence type="ECO:0000313" key="1">
    <source>
        <dbReference type="EMBL" id="DAD86512.1"/>
    </source>
</evidence>
<dbReference type="EMBL" id="BK015001">
    <property type="protein sequence ID" value="DAD86512.1"/>
    <property type="molecule type" value="Genomic_DNA"/>
</dbReference>
<accession>A0A8S5MWI3</accession>
<name>A0A8S5MWI3_9CAUD</name>
<reference evidence="1" key="1">
    <citation type="journal article" date="2021" name="Proc. Natl. Acad. Sci. U.S.A.">
        <title>A Catalog of Tens of Thousands of Viruses from Human Metagenomes Reveals Hidden Associations with Chronic Diseases.</title>
        <authorList>
            <person name="Tisza M.J."/>
            <person name="Buck C.B."/>
        </authorList>
    </citation>
    <scope>NUCLEOTIDE SEQUENCE</scope>
    <source>
        <strain evidence="1">Ctu1h4</strain>
    </source>
</reference>